<protein>
    <recommendedName>
        <fullName evidence="3">Tetratricopeptide repeat protein</fullName>
    </recommendedName>
</protein>
<sequence>MSFADDVRATFRRGDTAEVERMAEAEIERARAAGDLGREVEPLYAMSRVALRGGDLARSRQLAVQALDAAIRSGDRRLEERPRHVLAAVTRMSGDYANARDLYLASIALNEELGQPEQVHSEYHNLAFTELYLGNLGRARELFLQGRERVFREGYRSFVPYLGVAAAALASAERDHLQAARMIGFTDTAYAELGQVPDPDDAEELAKARAAALASLGEDRYAPEYAVGAKLSDTAAFGLTWRA</sequence>
<dbReference type="AlphaFoldDB" id="A0A8J3VVQ7"/>
<reference evidence="1" key="1">
    <citation type="submission" date="2021-01" db="EMBL/GenBank/DDBJ databases">
        <title>Whole genome shotgun sequence of Rugosimonospora africana NBRC 104875.</title>
        <authorList>
            <person name="Komaki H."/>
            <person name="Tamura T."/>
        </authorList>
    </citation>
    <scope>NUCLEOTIDE SEQUENCE</scope>
    <source>
        <strain evidence="1">NBRC 104875</strain>
    </source>
</reference>
<dbReference type="Gene3D" id="1.25.40.10">
    <property type="entry name" value="Tetratricopeptide repeat domain"/>
    <property type="match status" value="1"/>
</dbReference>
<comment type="caution">
    <text evidence="1">The sequence shown here is derived from an EMBL/GenBank/DDBJ whole genome shotgun (WGS) entry which is preliminary data.</text>
</comment>
<dbReference type="EMBL" id="BONZ01000100">
    <property type="protein sequence ID" value="GIH20560.1"/>
    <property type="molecule type" value="Genomic_DNA"/>
</dbReference>
<evidence type="ECO:0000313" key="1">
    <source>
        <dbReference type="EMBL" id="GIH20560.1"/>
    </source>
</evidence>
<proteinExistence type="predicted"/>
<name>A0A8J3VVQ7_9ACTN</name>
<organism evidence="1 2">
    <name type="scientific">Rugosimonospora africana</name>
    <dbReference type="NCBI Taxonomy" id="556532"/>
    <lineage>
        <taxon>Bacteria</taxon>
        <taxon>Bacillati</taxon>
        <taxon>Actinomycetota</taxon>
        <taxon>Actinomycetes</taxon>
        <taxon>Micromonosporales</taxon>
        <taxon>Micromonosporaceae</taxon>
        <taxon>Rugosimonospora</taxon>
    </lineage>
</organism>
<keyword evidence="2" id="KW-1185">Reference proteome</keyword>
<dbReference type="InterPro" id="IPR011990">
    <property type="entry name" value="TPR-like_helical_dom_sf"/>
</dbReference>
<gene>
    <name evidence="1" type="ORF">Raf01_87320</name>
</gene>
<dbReference type="SUPFAM" id="SSF48452">
    <property type="entry name" value="TPR-like"/>
    <property type="match status" value="1"/>
</dbReference>
<evidence type="ECO:0000313" key="2">
    <source>
        <dbReference type="Proteomes" id="UP000642748"/>
    </source>
</evidence>
<evidence type="ECO:0008006" key="3">
    <source>
        <dbReference type="Google" id="ProtNLM"/>
    </source>
</evidence>
<dbReference type="RefSeq" id="WP_203923985.1">
    <property type="nucleotide sequence ID" value="NZ_BONZ01000100.1"/>
</dbReference>
<accession>A0A8J3VVQ7</accession>
<dbReference type="Proteomes" id="UP000642748">
    <property type="component" value="Unassembled WGS sequence"/>
</dbReference>